<evidence type="ECO:0000313" key="1">
    <source>
        <dbReference type="EMBL" id="AAL36119.1"/>
    </source>
</evidence>
<protein>
    <submittedName>
        <fullName evidence="1">Uncharacterized protein</fullName>
    </submittedName>
</protein>
<reference evidence="1" key="1">
    <citation type="submission" date="2001-10" db="EMBL/GenBank/DDBJ databases">
        <authorList>
            <person name="Seo J."/>
            <person name="Park H."/>
            <person name="Kim H."/>
            <person name="Wang K."/>
            <person name="Yoon K."/>
            <person name="Rhee H."/>
            <person name="Kang J."/>
            <person name="Jung C."/>
            <person name="Kim M."/>
            <person name="Park C."/>
            <person name="An Y."/>
            <person name="Choi E."/>
        </authorList>
    </citation>
    <scope>NUCLEOTIDE SEQUENCE [LARGE SCALE GENOMIC DNA]</scope>
    <source>
        <strain evidence="1">ZM4</strain>
        <plasmid evidence="1">1</plasmid>
    </source>
</reference>
<evidence type="ECO:0000313" key="2">
    <source>
        <dbReference type="Proteomes" id="UP000001173"/>
    </source>
</evidence>
<organism evidence="1 2">
    <name type="scientific">Zymomonas mobilis subsp. mobilis (strain ATCC 31821 / ZM4 / CP4)</name>
    <dbReference type="NCBI Taxonomy" id="264203"/>
    <lineage>
        <taxon>Bacteria</taxon>
        <taxon>Pseudomonadati</taxon>
        <taxon>Pseudomonadota</taxon>
        <taxon>Alphaproteobacteria</taxon>
        <taxon>Sphingomonadales</taxon>
        <taxon>Zymomonadaceae</taxon>
        <taxon>Zymomonas</taxon>
    </lineage>
</organism>
<accession>Q8GF49</accession>
<proteinExistence type="predicted"/>
<dbReference type="Proteomes" id="UP000001173">
    <property type="component" value="Plasmid pZmo1"/>
</dbReference>
<dbReference type="AlphaFoldDB" id="Q8GF49"/>
<keyword evidence="2" id="KW-1185">Reference proteome</keyword>
<keyword evidence="1" id="KW-0614">Plasmid</keyword>
<geneLocation type="plasmid" evidence="2">
    <name>pZmo1</name>
</geneLocation>
<dbReference type="RefSeq" id="WP_011078102.1">
    <property type="nucleotide sequence ID" value="NC_004457.1"/>
</dbReference>
<dbReference type="EMBL" id="AY057845">
    <property type="protein sequence ID" value="AAL36119.1"/>
    <property type="molecule type" value="Genomic_DNA"/>
</dbReference>
<sequence>MGLPKPIIHKEVMKTCDDNDHIIIDGHPRVSDIVRSVILAFLFQLNLRLLIFGLLVRLSILLVNLQFYNEDRKSFFVISRKIANTAIGRDAAETLSSYEILVL</sequence>
<name>Q8GF49_ZYMMO</name>